<dbReference type="EMBL" id="JAEKFT010000028">
    <property type="protein sequence ID" value="MBT0963355.1"/>
    <property type="molecule type" value="Genomic_DNA"/>
</dbReference>
<comment type="caution">
    <text evidence="2">The sequence shown here is derived from an EMBL/GenBank/DDBJ whole genome shotgun (WGS) entry which is preliminary data.</text>
</comment>
<dbReference type="PANTHER" id="PTHR32063:SF18">
    <property type="entry name" value="CATION EFFLUX SYSTEM PROTEIN"/>
    <property type="match status" value="1"/>
</dbReference>
<dbReference type="PANTHER" id="PTHR32063">
    <property type="match status" value="1"/>
</dbReference>
<dbReference type="AlphaFoldDB" id="A0A944HAD5"/>
<keyword evidence="1" id="KW-0472">Membrane</keyword>
<dbReference type="Pfam" id="PF00873">
    <property type="entry name" value="ACR_tran"/>
    <property type="match status" value="1"/>
</dbReference>
<dbReference type="SUPFAM" id="SSF82866">
    <property type="entry name" value="Multidrug efflux transporter AcrB transmembrane domain"/>
    <property type="match status" value="1"/>
</dbReference>
<reference evidence="3" key="1">
    <citation type="journal article" date="2022" name="ISME J.">
        <title>Genetic and phylogenetic analysis of dissimilatory iodate-reducing bacteria identifies potential niches across the world's oceans.</title>
        <authorList>
            <person name="Reyes-Umana V."/>
            <person name="Henning Z."/>
            <person name="Lee K."/>
            <person name="Barnum T.P."/>
            <person name="Coates J.D."/>
        </authorList>
    </citation>
    <scope>NUCLEOTIDE SEQUENCE [LARGE SCALE GENOMIC DNA]</scope>
    <source>
        <strain evidence="3">IR12</strain>
    </source>
</reference>
<dbReference type="RefSeq" id="WP_214363291.1">
    <property type="nucleotide sequence ID" value="NZ_JAEKFT010000028.1"/>
</dbReference>
<dbReference type="InterPro" id="IPR001036">
    <property type="entry name" value="Acrflvin-R"/>
</dbReference>
<proteinExistence type="predicted"/>
<keyword evidence="1" id="KW-0812">Transmembrane</keyword>
<sequence length="93" mass="10100">MRNTLILIGQIRDNEKAGLAPFDAVVEATVQRARPVILTALAAILAFIPLTHSVFWGTLAYTLIGGTFAGTILTLVFLPAMYSIWFKIRPAVA</sequence>
<evidence type="ECO:0000313" key="3">
    <source>
        <dbReference type="Proteomes" id="UP000694660"/>
    </source>
</evidence>
<dbReference type="GO" id="GO:0005886">
    <property type="term" value="C:plasma membrane"/>
    <property type="evidence" value="ECO:0007669"/>
    <property type="project" value="TreeGrafter"/>
</dbReference>
<dbReference type="GO" id="GO:0042910">
    <property type="term" value="F:xenobiotic transmembrane transporter activity"/>
    <property type="evidence" value="ECO:0007669"/>
    <property type="project" value="TreeGrafter"/>
</dbReference>
<feature type="transmembrane region" description="Helical" evidence="1">
    <location>
        <begin position="61"/>
        <end position="85"/>
    </location>
</feature>
<name>A0A944HAD5_DENI1</name>
<keyword evidence="3" id="KW-1185">Reference proteome</keyword>
<evidence type="ECO:0000256" key="1">
    <source>
        <dbReference type="SAM" id="Phobius"/>
    </source>
</evidence>
<accession>A0A944HAD5</accession>
<dbReference type="Proteomes" id="UP000694660">
    <property type="component" value="Unassembled WGS sequence"/>
</dbReference>
<gene>
    <name evidence="2" type="ORF">I8J34_19395</name>
</gene>
<dbReference type="Gene3D" id="1.20.1640.10">
    <property type="entry name" value="Multidrug efflux transporter AcrB transmembrane domain"/>
    <property type="match status" value="1"/>
</dbReference>
<organism evidence="2 3">
    <name type="scientific">Denitromonas iodatirespirans</name>
    <dbReference type="NCBI Taxonomy" id="2795389"/>
    <lineage>
        <taxon>Bacteria</taxon>
        <taxon>Pseudomonadati</taxon>
        <taxon>Pseudomonadota</taxon>
        <taxon>Betaproteobacteria</taxon>
        <taxon>Rhodocyclales</taxon>
        <taxon>Zoogloeaceae</taxon>
        <taxon>Denitromonas</taxon>
    </lineage>
</organism>
<evidence type="ECO:0000313" key="2">
    <source>
        <dbReference type="EMBL" id="MBT0963355.1"/>
    </source>
</evidence>
<protein>
    <submittedName>
        <fullName evidence="2">Efflux RND transporter permease subunit</fullName>
    </submittedName>
</protein>
<keyword evidence="1" id="KW-1133">Transmembrane helix</keyword>
<feature type="transmembrane region" description="Helical" evidence="1">
    <location>
        <begin position="36"/>
        <end position="55"/>
    </location>
</feature>